<feature type="chain" id="PRO_5010158002" description="Lipoprotein" evidence="1">
    <location>
        <begin position="20"/>
        <end position="62"/>
    </location>
</feature>
<sequence length="62" mass="6439">MTRSILAVFALTLTLAACESVDKYPVSQCTTADHYPVACQPISSTDHPGDLAITAAPDMTGA</sequence>
<dbReference type="PROSITE" id="PS51257">
    <property type="entry name" value="PROKAR_LIPOPROTEIN"/>
    <property type="match status" value="1"/>
</dbReference>
<accession>A0A1G7PGD9</accession>
<organism evidence="2 3">
    <name type="scientific">Celeribacter baekdonensis</name>
    <dbReference type="NCBI Taxonomy" id="875171"/>
    <lineage>
        <taxon>Bacteria</taxon>
        <taxon>Pseudomonadati</taxon>
        <taxon>Pseudomonadota</taxon>
        <taxon>Alphaproteobacteria</taxon>
        <taxon>Rhodobacterales</taxon>
        <taxon>Roseobacteraceae</taxon>
        <taxon>Celeribacter</taxon>
    </lineage>
</organism>
<dbReference type="EMBL" id="FNBL01000008">
    <property type="protein sequence ID" value="SDF85268.1"/>
    <property type="molecule type" value="Genomic_DNA"/>
</dbReference>
<keyword evidence="1" id="KW-0732">Signal</keyword>
<dbReference type="RefSeq" id="WP_074645863.1">
    <property type="nucleotide sequence ID" value="NZ_FNBL01000008.1"/>
</dbReference>
<reference evidence="2 3" key="1">
    <citation type="submission" date="2016-10" db="EMBL/GenBank/DDBJ databases">
        <authorList>
            <person name="de Groot N.N."/>
        </authorList>
    </citation>
    <scope>NUCLEOTIDE SEQUENCE [LARGE SCALE GENOMIC DNA]</scope>
    <source>
        <strain evidence="2 3">DSM 27375</strain>
    </source>
</reference>
<name>A0A1G7PGD9_9RHOB</name>
<evidence type="ECO:0000313" key="2">
    <source>
        <dbReference type="EMBL" id="SDF85268.1"/>
    </source>
</evidence>
<evidence type="ECO:0008006" key="4">
    <source>
        <dbReference type="Google" id="ProtNLM"/>
    </source>
</evidence>
<feature type="signal peptide" evidence="1">
    <location>
        <begin position="1"/>
        <end position="19"/>
    </location>
</feature>
<evidence type="ECO:0000256" key="1">
    <source>
        <dbReference type="SAM" id="SignalP"/>
    </source>
</evidence>
<gene>
    <name evidence="2" type="ORF">SAMN04488117_10818</name>
</gene>
<dbReference type="AlphaFoldDB" id="A0A1G7PGD9"/>
<protein>
    <recommendedName>
        <fullName evidence="4">Lipoprotein</fullName>
    </recommendedName>
</protein>
<dbReference type="OrthoDB" id="7870957at2"/>
<evidence type="ECO:0000313" key="3">
    <source>
        <dbReference type="Proteomes" id="UP000182284"/>
    </source>
</evidence>
<dbReference type="Proteomes" id="UP000182284">
    <property type="component" value="Unassembled WGS sequence"/>
</dbReference>
<proteinExistence type="predicted"/>